<dbReference type="SMART" id="SM00490">
    <property type="entry name" value="HELICc"/>
    <property type="match status" value="1"/>
</dbReference>
<dbReference type="Proteomes" id="UP001580928">
    <property type="component" value="Unassembled WGS sequence"/>
</dbReference>
<dbReference type="InterPro" id="IPR044742">
    <property type="entry name" value="DEAD/DEAH_RhlB"/>
</dbReference>
<keyword evidence="1" id="KW-0547">Nucleotide-binding</keyword>
<dbReference type="PROSITE" id="PS51192">
    <property type="entry name" value="HELICASE_ATP_BIND_1"/>
    <property type="match status" value="1"/>
</dbReference>
<keyword evidence="9" id="KW-1185">Reference proteome</keyword>
<dbReference type="GO" id="GO:0004386">
    <property type="term" value="F:helicase activity"/>
    <property type="evidence" value="ECO:0007669"/>
    <property type="project" value="UniProtKB-KW"/>
</dbReference>
<evidence type="ECO:0000256" key="3">
    <source>
        <dbReference type="ARBA" id="ARBA00022806"/>
    </source>
</evidence>
<reference evidence="8 9" key="1">
    <citation type="submission" date="2024-04" db="EMBL/GenBank/DDBJ databases">
        <title>Albibacterium profundi sp. nov., isolated from sediment of the Challenger Deep of Mariana Trench.</title>
        <authorList>
            <person name="Wang Y."/>
        </authorList>
    </citation>
    <scope>NUCLEOTIDE SEQUENCE [LARGE SCALE GENOMIC DNA]</scope>
    <source>
        <strain evidence="8 9">RHL897</strain>
    </source>
</reference>
<evidence type="ECO:0000256" key="5">
    <source>
        <dbReference type="ARBA" id="ARBA00038437"/>
    </source>
</evidence>
<feature type="domain" description="Helicase C-terminal" evidence="7">
    <location>
        <begin position="216"/>
        <end position="362"/>
    </location>
</feature>
<dbReference type="InterPro" id="IPR014001">
    <property type="entry name" value="Helicase_ATP-bd"/>
</dbReference>
<comment type="similarity">
    <text evidence="5">Belongs to the DEAD box helicase family.</text>
</comment>
<dbReference type="CDD" id="cd00268">
    <property type="entry name" value="DEADc"/>
    <property type="match status" value="1"/>
</dbReference>
<dbReference type="Pfam" id="PF03880">
    <property type="entry name" value="DbpA"/>
    <property type="match status" value="1"/>
</dbReference>
<dbReference type="SMART" id="SM00487">
    <property type="entry name" value="DEXDc"/>
    <property type="match status" value="1"/>
</dbReference>
<dbReference type="SUPFAM" id="SSF52540">
    <property type="entry name" value="P-loop containing nucleoside triphosphate hydrolases"/>
    <property type="match status" value="1"/>
</dbReference>
<comment type="caution">
    <text evidence="8">The sequence shown here is derived from an EMBL/GenBank/DDBJ whole genome shotgun (WGS) entry which is preliminary data.</text>
</comment>
<proteinExistence type="inferred from homology"/>
<name>A0ABV5CG45_9SPHI</name>
<keyword evidence="2" id="KW-0378">Hydrolase</keyword>
<dbReference type="InterPro" id="IPR012677">
    <property type="entry name" value="Nucleotide-bd_a/b_plait_sf"/>
</dbReference>
<evidence type="ECO:0000259" key="7">
    <source>
        <dbReference type="PROSITE" id="PS51194"/>
    </source>
</evidence>
<gene>
    <name evidence="8" type="ORF">WKR92_11760</name>
</gene>
<dbReference type="InterPro" id="IPR050079">
    <property type="entry name" value="DEAD_box_RNA_helicase"/>
</dbReference>
<dbReference type="InterPro" id="IPR027417">
    <property type="entry name" value="P-loop_NTPase"/>
</dbReference>
<dbReference type="CDD" id="cd18787">
    <property type="entry name" value="SF2_C_DEAD"/>
    <property type="match status" value="1"/>
</dbReference>
<evidence type="ECO:0000256" key="1">
    <source>
        <dbReference type="ARBA" id="ARBA00022741"/>
    </source>
</evidence>
<evidence type="ECO:0000313" key="9">
    <source>
        <dbReference type="Proteomes" id="UP001580928"/>
    </source>
</evidence>
<dbReference type="PANTHER" id="PTHR47959:SF1">
    <property type="entry name" value="ATP-DEPENDENT RNA HELICASE DBPA"/>
    <property type="match status" value="1"/>
</dbReference>
<organism evidence="8 9">
    <name type="scientific">Albibacterium profundi</name>
    <dbReference type="NCBI Taxonomy" id="3134906"/>
    <lineage>
        <taxon>Bacteria</taxon>
        <taxon>Pseudomonadati</taxon>
        <taxon>Bacteroidota</taxon>
        <taxon>Sphingobacteriia</taxon>
        <taxon>Sphingobacteriales</taxon>
        <taxon>Sphingobacteriaceae</taxon>
        <taxon>Albibacterium</taxon>
    </lineage>
</organism>
<accession>A0ABV5CG45</accession>
<keyword evidence="4" id="KW-0067">ATP-binding</keyword>
<dbReference type="Gene3D" id="3.40.50.300">
    <property type="entry name" value="P-loop containing nucleotide triphosphate hydrolases"/>
    <property type="match status" value="2"/>
</dbReference>
<keyword evidence="3 8" id="KW-0347">Helicase</keyword>
<dbReference type="InterPro" id="IPR011545">
    <property type="entry name" value="DEAD/DEAH_box_helicase_dom"/>
</dbReference>
<evidence type="ECO:0000313" key="8">
    <source>
        <dbReference type="EMBL" id="MFB5946509.1"/>
    </source>
</evidence>
<dbReference type="InterPro" id="IPR005580">
    <property type="entry name" value="DbpA/CsdA_RNA-bd_dom"/>
</dbReference>
<protein>
    <submittedName>
        <fullName evidence="8">DEAD/DEAH box helicase</fullName>
    </submittedName>
</protein>
<dbReference type="RefSeq" id="WP_375558038.1">
    <property type="nucleotide sequence ID" value="NZ_JBBVGT010000003.1"/>
</dbReference>
<dbReference type="Pfam" id="PF00271">
    <property type="entry name" value="Helicase_C"/>
    <property type="match status" value="1"/>
</dbReference>
<dbReference type="Gene3D" id="3.30.70.330">
    <property type="match status" value="1"/>
</dbReference>
<dbReference type="InterPro" id="IPR001650">
    <property type="entry name" value="Helicase_C-like"/>
</dbReference>
<evidence type="ECO:0000256" key="4">
    <source>
        <dbReference type="ARBA" id="ARBA00022840"/>
    </source>
</evidence>
<dbReference type="EMBL" id="JBBVGT010000003">
    <property type="protein sequence ID" value="MFB5946509.1"/>
    <property type="molecule type" value="Genomic_DNA"/>
</dbReference>
<dbReference type="PANTHER" id="PTHR47959">
    <property type="entry name" value="ATP-DEPENDENT RNA HELICASE RHLE-RELATED"/>
    <property type="match status" value="1"/>
</dbReference>
<dbReference type="PROSITE" id="PS51194">
    <property type="entry name" value="HELICASE_CTER"/>
    <property type="match status" value="1"/>
</dbReference>
<sequence>MIKKQILDNLGINGLNDMQLVSIEAAKASDLMLLAPTGSGKTLAFLFPILNVLKKEKAGVQALILTPSRELAMQIEQVWKQMGTGLKATCCYGGHSTRIEKNSLLEAPALLVGTPGRIHYHLRDGNFDPSTVQYLVLDEFDKSLEFGFHDDMAAIISELHRLSKRILTSATTLDDIPEFVEMEADFASVNFLDAEIHKPRITLKAISTSPEEKIETLLSLICHIGNQTTLVFCNHREVVNRISSMLYDNDINHGTFHGGMEQIDREKALLQFRNGTYHLLICTDLASRGLDIPEVACIVHYQLGNEDAYIHRNGRTARMQSTGTAYLLVHDEQLPDYIDREEIAFETLPKENKLPHPTEWVTIYVAAGKKDKVNKIDIVGLFLKKAKLAKEDVGRIEVYDKTSYVAVKRKKARQLLSLLANEKIKNKKVKIGLEES</sequence>
<feature type="domain" description="Helicase ATP-binding" evidence="6">
    <location>
        <begin position="22"/>
        <end position="190"/>
    </location>
</feature>
<dbReference type="Pfam" id="PF00270">
    <property type="entry name" value="DEAD"/>
    <property type="match status" value="1"/>
</dbReference>
<evidence type="ECO:0000259" key="6">
    <source>
        <dbReference type="PROSITE" id="PS51192"/>
    </source>
</evidence>
<evidence type="ECO:0000256" key="2">
    <source>
        <dbReference type="ARBA" id="ARBA00022801"/>
    </source>
</evidence>